<gene>
    <name evidence="1" type="ORF">RchiOBHm_Chr3g0451041</name>
</gene>
<name>A0A2P6R5X5_ROSCH</name>
<sequence length="88" mass="9240">MEKAAGSAAEALGRSLQLEARAVGLRGREDEKLGVCAGAQAVLASGFDGAEWDGNLIFGIRYSEFGIQGEFSYDLGSNCSDTMSELCN</sequence>
<dbReference type="Proteomes" id="UP000238479">
    <property type="component" value="Chromosome 3"/>
</dbReference>
<accession>A0A2P6R5X5</accession>
<evidence type="ECO:0000313" key="1">
    <source>
        <dbReference type="EMBL" id="PRQ41834.1"/>
    </source>
</evidence>
<comment type="caution">
    <text evidence="1">The sequence shown here is derived from an EMBL/GenBank/DDBJ whole genome shotgun (WGS) entry which is preliminary data.</text>
</comment>
<organism evidence="1 2">
    <name type="scientific">Rosa chinensis</name>
    <name type="common">China rose</name>
    <dbReference type="NCBI Taxonomy" id="74649"/>
    <lineage>
        <taxon>Eukaryota</taxon>
        <taxon>Viridiplantae</taxon>
        <taxon>Streptophyta</taxon>
        <taxon>Embryophyta</taxon>
        <taxon>Tracheophyta</taxon>
        <taxon>Spermatophyta</taxon>
        <taxon>Magnoliopsida</taxon>
        <taxon>eudicotyledons</taxon>
        <taxon>Gunneridae</taxon>
        <taxon>Pentapetalae</taxon>
        <taxon>rosids</taxon>
        <taxon>fabids</taxon>
        <taxon>Rosales</taxon>
        <taxon>Rosaceae</taxon>
        <taxon>Rosoideae</taxon>
        <taxon>Rosoideae incertae sedis</taxon>
        <taxon>Rosa</taxon>
    </lineage>
</organism>
<proteinExistence type="predicted"/>
<dbReference type="Gramene" id="PRQ41834">
    <property type="protein sequence ID" value="PRQ41834"/>
    <property type="gene ID" value="RchiOBHm_Chr3g0451041"/>
</dbReference>
<evidence type="ECO:0000313" key="2">
    <source>
        <dbReference type="Proteomes" id="UP000238479"/>
    </source>
</evidence>
<protein>
    <submittedName>
        <fullName evidence="1">Uncharacterized protein</fullName>
    </submittedName>
</protein>
<keyword evidence="2" id="KW-1185">Reference proteome</keyword>
<dbReference type="EMBL" id="PDCK01000041">
    <property type="protein sequence ID" value="PRQ41834.1"/>
    <property type="molecule type" value="Genomic_DNA"/>
</dbReference>
<reference evidence="1 2" key="1">
    <citation type="journal article" date="2018" name="Nat. Genet.">
        <title>The Rosa genome provides new insights in the design of modern roses.</title>
        <authorList>
            <person name="Bendahmane M."/>
        </authorList>
    </citation>
    <scope>NUCLEOTIDE SEQUENCE [LARGE SCALE GENOMIC DNA]</scope>
    <source>
        <strain evidence="2">cv. Old Blush</strain>
    </source>
</reference>
<dbReference type="AlphaFoldDB" id="A0A2P6R5X5"/>